<protein>
    <recommendedName>
        <fullName evidence="2">Deoxyribonuclease NucA/NucB domain-containing protein</fullName>
    </recommendedName>
</protein>
<dbReference type="AlphaFoldDB" id="A0A2B7Z0A0"/>
<feature type="region of interest" description="Disordered" evidence="1">
    <location>
        <begin position="409"/>
        <end position="429"/>
    </location>
</feature>
<keyword evidence="4" id="KW-1185">Reference proteome</keyword>
<dbReference type="OrthoDB" id="2748312at2759"/>
<dbReference type="Pfam" id="PF14040">
    <property type="entry name" value="DNase_NucA_NucB"/>
    <property type="match status" value="1"/>
</dbReference>
<feature type="compositionally biased region" description="Low complexity" evidence="1">
    <location>
        <begin position="146"/>
        <end position="158"/>
    </location>
</feature>
<dbReference type="STRING" id="1447883.A0A2B7Z0A0"/>
<feature type="compositionally biased region" description="Low complexity" evidence="1">
    <location>
        <begin position="39"/>
        <end position="55"/>
    </location>
</feature>
<dbReference type="Proteomes" id="UP000224634">
    <property type="component" value="Unassembled WGS sequence"/>
</dbReference>
<feature type="region of interest" description="Disordered" evidence="1">
    <location>
        <begin position="27"/>
        <end position="158"/>
    </location>
</feature>
<feature type="compositionally biased region" description="Polar residues" evidence="1">
    <location>
        <begin position="116"/>
        <end position="130"/>
    </location>
</feature>
<dbReference type="EMBL" id="PDNA01000014">
    <property type="protein sequence ID" value="PGH26653.1"/>
    <property type="molecule type" value="Genomic_DNA"/>
</dbReference>
<reference evidence="3 4" key="1">
    <citation type="submission" date="2017-10" db="EMBL/GenBank/DDBJ databases">
        <title>Comparative genomics in systemic dimorphic fungi from Ajellomycetaceae.</title>
        <authorList>
            <person name="Munoz J.F."/>
            <person name="Mcewen J.G."/>
            <person name="Clay O.K."/>
            <person name="Cuomo C.A."/>
        </authorList>
    </citation>
    <scope>NUCLEOTIDE SEQUENCE [LARGE SCALE GENOMIC DNA]</scope>
    <source>
        <strain evidence="3 4">UAMH7299</strain>
    </source>
</reference>
<accession>A0A2B7Z0A0</accession>
<feature type="compositionally biased region" description="Polar residues" evidence="1">
    <location>
        <begin position="416"/>
        <end position="425"/>
    </location>
</feature>
<feature type="compositionally biased region" description="Pro residues" evidence="1">
    <location>
        <begin position="573"/>
        <end position="582"/>
    </location>
</feature>
<gene>
    <name evidence="3" type="ORF">AJ80_01599</name>
</gene>
<evidence type="ECO:0000259" key="2">
    <source>
        <dbReference type="Pfam" id="PF14040"/>
    </source>
</evidence>
<evidence type="ECO:0000313" key="3">
    <source>
        <dbReference type="EMBL" id="PGH26653.1"/>
    </source>
</evidence>
<comment type="caution">
    <text evidence="3">The sequence shown here is derived from an EMBL/GenBank/DDBJ whole genome shotgun (WGS) entry which is preliminary data.</text>
</comment>
<feature type="domain" description="Deoxyribonuclease NucA/NucB" evidence="2">
    <location>
        <begin position="179"/>
        <end position="282"/>
    </location>
</feature>
<feature type="compositionally biased region" description="Pro residues" evidence="1">
    <location>
        <begin position="486"/>
        <end position="528"/>
    </location>
</feature>
<proteinExistence type="predicted"/>
<organism evidence="3 4">
    <name type="scientific">Polytolypa hystricis (strain UAMH7299)</name>
    <dbReference type="NCBI Taxonomy" id="1447883"/>
    <lineage>
        <taxon>Eukaryota</taxon>
        <taxon>Fungi</taxon>
        <taxon>Dikarya</taxon>
        <taxon>Ascomycota</taxon>
        <taxon>Pezizomycotina</taxon>
        <taxon>Eurotiomycetes</taxon>
        <taxon>Eurotiomycetidae</taxon>
        <taxon>Onygenales</taxon>
        <taxon>Onygenales incertae sedis</taxon>
        <taxon>Polytolypa</taxon>
    </lineage>
</organism>
<feature type="compositionally biased region" description="Polar residues" evidence="1">
    <location>
        <begin position="27"/>
        <end position="38"/>
    </location>
</feature>
<feature type="compositionally biased region" description="Low complexity" evidence="1">
    <location>
        <begin position="94"/>
        <end position="104"/>
    </location>
</feature>
<evidence type="ECO:0000313" key="4">
    <source>
        <dbReference type="Proteomes" id="UP000224634"/>
    </source>
</evidence>
<sequence length="639" mass="67513">MLLLANVQQGCPKGSQCSAQNGYCVQAGLTKSGSKPSQTKPATKKPTNTKSTKSTKSTKKPTLSISIPDESTTENPPTKTTPPPITKPTESDKPPGTTKPTGTKSTRETDPPGSTKPPNTSDPLATSKPSESSDRSTTEPTKTQNPSSSTASSTGSSTATPTIIFHWVAEFTDDLVENMCLGLRRRAAPVNGELLTYAGPRSRLRKQTQCRNGDCCRGQTKASGPNKGWPLSCDEYPFSSAQEGGRGAHVGCIVAFQNGAQGDYLGELYREYGLKRGDKFMVKITGIDCDTVHEDDIPKCNRFGKRDVLTDSKGIFYPPDTGSNNGRMILALGDLNAGPYHVVMNFPEGSEVTKVAVINNQGYEYTGSAKLVSGSTYILSFNLPDVTYGTSVVADTIASNITAASWKLEPRPAPNGTATSSPTRNTTALGGTTTITTVISGTTVTTTYCPESDTTTTVTKSKTTVTAVVKGTTTVITTYCPETEKPPVPPGHTPAPPEEYPEYPPPDEGFNPPTSPIIPPDTEQPPPNETTSPPDEEPEAPESPVPAPPEEEEPETSEPPASQPPGEQTTAPEAPPSSPPNEQPDAPVRPAATPPQDSTDRPTLTMPSIVLQTTNSSNFLGVNRYLAGVVCALAALLMI</sequence>
<feature type="compositionally biased region" description="Low complexity" evidence="1">
    <location>
        <begin position="558"/>
        <end position="572"/>
    </location>
</feature>
<feature type="region of interest" description="Disordered" evidence="1">
    <location>
        <begin position="480"/>
        <end position="603"/>
    </location>
</feature>
<dbReference type="InterPro" id="IPR029476">
    <property type="entry name" value="DNase_NucA_NucB"/>
</dbReference>
<name>A0A2B7Z0A0_POLH7</name>
<evidence type="ECO:0000256" key="1">
    <source>
        <dbReference type="SAM" id="MobiDB-lite"/>
    </source>
</evidence>